<feature type="compositionally biased region" description="Basic and acidic residues" evidence="6">
    <location>
        <begin position="1"/>
        <end position="10"/>
    </location>
</feature>
<comment type="caution">
    <text evidence="7">The sequence shown here is derived from an EMBL/GenBank/DDBJ whole genome shotgun (WGS) entry which is preliminary data.</text>
</comment>
<protein>
    <submittedName>
        <fullName evidence="7">Uncharacterized protein</fullName>
    </submittedName>
</protein>
<dbReference type="AlphaFoldDB" id="A0AAW2KTC0"/>
<evidence type="ECO:0000256" key="1">
    <source>
        <dbReference type="ARBA" id="ARBA00004370"/>
    </source>
</evidence>
<keyword evidence="4" id="KW-1133">Transmembrane helix</keyword>
<comment type="subcellular location">
    <subcellularLocation>
        <location evidence="1">Membrane</location>
    </subcellularLocation>
</comment>
<evidence type="ECO:0000256" key="5">
    <source>
        <dbReference type="ARBA" id="ARBA00023136"/>
    </source>
</evidence>
<accession>A0AAW2KTC0</accession>
<proteinExistence type="inferred from homology"/>
<reference evidence="7" key="1">
    <citation type="submission" date="2020-06" db="EMBL/GenBank/DDBJ databases">
        <authorList>
            <person name="Li T."/>
            <person name="Hu X."/>
            <person name="Zhang T."/>
            <person name="Song X."/>
            <person name="Zhang H."/>
            <person name="Dai N."/>
            <person name="Sheng W."/>
            <person name="Hou X."/>
            <person name="Wei L."/>
        </authorList>
    </citation>
    <scope>NUCLEOTIDE SEQUENCE</scope>
    <source>
        <strain evidence="7">G02</strain>
        <tissue evidence="7">Leaf</tissue>
    </source>
</reference>
<evidence type="ECO:0000256" key="4">
    <source>
        <dbReference type="ARBA" id="ARBA00022989"/>
    </source>
</evidence>
<dbReference type="Pfam" id="PF05055">
    <property type="entry name" value="DUF677"/>
    <property type="match status" value="1"/>
</dbReference>
<comment type="similarity">
    <text evidence="2">Belongs to the UPF0496 family.</text>
</comment>
<reference evidence="7" key="2">
    <citation type="journal article" date="2024" name="Plant">
        <title>Genomic evolution and insights into agronomic trait innovations of Sesamum species.</title>
        <authorList>
            <person name="Miao H."/>
            <person name="Wang L."/>
            <person name="Qu L."/>
            <person name="Liu H."/>
            <person name="Sun Y."/>
            <person name="Le M."/>
            <person name="Wang Q."/>
            <person name="Wei S."/>
            <person name="Zheng Y."/>
            <person name="Lin W."/>
            <person name="Duan Y."/>
            <person name="Cao H."/>
            <person name="Xiong S."/>
            <person name="Wang X."/>
            <person name="Wei L."/>
            <person name="Li C."/>
            <person name="Ma Q."/>
            <person name="Ju M."/>
            <person name="Zhao R."/>
            <person name="Li G."/>
            <person name="Mu C."/>
            <person name="Tian Q."/>
            <person name="Mei H."/>
            <person name="Zhang T."/>
            <person name="Gao T."/>
            <person name="Zhang H."/>
        </authorList>
    </citation>
    <scope>NUCLEOTIDE SEQUENCE</scope>
    <source>
        <strain evidence="7">G02</strain>
    </source>
</reference>
<organism evidence="7">
    <name type="scientific">Sesamum radiatum</name>
    <name type="common">Black benniseed</name>
    <dbReference type="NCBI Taxonomy" id="300843"/>
    <lineage>
        <taxon>Eukaryota</taxon>
        <taxon>Viridiplantae</taxon>
        <taxon>Streptophyta</taxon>
        <taxon>Embryophyta</taxon>
        <taxon>Tracheophyta</taxon>
        <taxon>Spermatophyta</taxon>
        <taxon>Magnoliopsida</taxon>
        <taxon>eudicotyledons</taxon>
        <taxon>Gunneridae</taxon>
        <taxon>Pentapetalae</taxon>
        <taxon>asterids</taxon>
        <taxon>lamiids</taxon>
        <taxon>Lamiales</taxon>
        <taxon>Pedaliaceae</taxon>
        <taxon>Sesamum</taxon>
    </lineage>
</organism>
<evidence type="ECO:0000313" key="7">
    <source>
        <dbReference type="EMBL" id="KAL0309486.1"/>
    </source>
</evidence>
<feature type="compositionally biased region" description="Polar residues" evidence="6">
    <location>
        <begin position="21"/>
        <end position="44"/>
    </location>
</feature>
<keyword evidence="5" id="KW-0472">Membrane</keyword>
<evidence type="ECO:0000256" key="6">
    <source>
        <dbReference type="SAM" id="MobiDB-lite"/>
    </source>
</evidence>
<sequence>MSHIKGKDRILSCLKPPRPPSTNNYLSSPASQGYSADITPSSSVQLSPTVNLSREYTLAVQTNSYGEIRRTFDQDNVATGHVDFFEEPQLLEQVLRPSRECVQEALSLIRTNSLTYLVATYFEHSERTAHLCLLLYQGFHNARLLYTPIHNLLDDLPLDFDSDSYSLSYSQCKLAFNVFLQFDRIENPFLLPDSHNFDDMRQCFSELRQQLDEHLRKSRSRVHLIRRCSTGSALCLIAAVVGVAISAVAIATHALVALVAGPICPAILPSNMTKKEMIHLAQLDAATKGAYVLHNDLDTIDRLVARLHTAVENDKLLIRLGLERGMDSYPIQEILKQLRRNRPSFMKQLVDLEEHLFLCLAAINRARALLLQEIHMHKYPV</sequence>
<gene>
    <name evidence="7" type="ORF">Sradi_5890900</name>
</gene>
<dbReference type="PANTHER" id="PTHR31113">
    <property type="entry name" value="UPF0496 PROTEIN 3-RELATED"/>
    <property type="match status" value="1"/>
</dbReference>
<dbReference type="EMBL" id="JACGWJ010000027">
    <property type="protein sequence ID" value="KAL0309486.1"/>
    <property type="molecule type" value="Genomic_DNA"/>
</dbReference>
<dbReference type="InterPro" id="IPR007749">
    <property type="entry name" value="DUF677"/>
</dbReference>
<dbReference type="GO" id="GO:0016020">
    <property type="term" value="C:membrane"/>
    <property type="evidence" value="ECO:0007669"/>
    <property type="project" value="UniProtKB-SubCell"/>
</dbReference>
<name>A0AAW2KTC0_SESRA</name>
<evidence type="ECO:0000256" key="3">
    <source>
        <dbReference type="ARBA" id="ARBA00022692"/>
    </source>
</evidence>
<keyword evidence="3" id="KW-0812">Transmembrane</keyword>
<dbReference type="PANTHER" id="PTHR31113:SF5">
    <property type="entry name" value="OS04G0405700 PROTEIN"/>
    <property type="match status" value="1"/>
</dbReference>
<feature type="region of interest" description="Disordered" evidence="6">
    <location>
        <begin position="1"/>
        <end position="44"/>
    </location>
</feature>
<evidence type="ECO:0000256" key="2">
    <source>
        <dbReference type="ARBA" id="ARBA00009074"/>
    </source>
</evidence>